<gene>
    <name evidence="2" type="ORF">PF006_g1254</name>
</gene>
<feature type="compositionally biased region" description="Basic residues" evidence="1">
    <location>
        <begin position="100"/>
        <end position="113"/>
    </location>
</feature>
<sequence length="198" mass="20112">MVAPTPKAPRYQLTEQERRLLREALLKGDAEEASEANVAGDGGRRVQASAPPEPTPGPASLAAATAYDGNDAKEVADDEAPRKQKNTTGKGKKQTQTTGKSKKHKQTTGKGKRKAEPPGPAAEGPAAAVDASVDARALAVVEEVMADIVATVSGTAPVRVGFTTPPAVGIAMPAQASGGTSASASGGAPAPTSRRKRR</sequence>
<feature type="region of interest" description="Disordered" evidence="1">
    <location>
        <begin position="25"/>
        <end position="129"/>
    </location>
</feature>
<organism evidence="2 3">
    <name type="scientific">Phytophthora fragariae</name>
    <dbReference type="NCBI Taxonomy" id="53985"/>
    <lineage>
        <taxon>Eukaryota</taxon>
        <taxon>Sar</taxon>
        <taxon>Stramenopiles</taxon>
        <taxon>Oomycota</taxon>
        <taxon>Peronosporomycetes</taxon>
        <taxon>Peronosporales</taxon>
        <taxon>Peronosporaceae</taxon>
        <taxon>Phytophthora</taxon>
    </lineage>
</organism>
<evidence type="ECO:0000256" key="1">
    <source>
        <dbReference type="SAM" id="MobiDB-lite"/>
    </source>
</evidence>
<feature type="compositionally biased region" description="Basic and acidic residues" evidence="1">
    <location>
        <begin position="70"/>
        <end position="82"/>
    </location>
</feature>
<reference evidence="2 3" key="1">
    <citation type="submission" date="2018-08" db="EMBL/GenBank/DDBJ databases">
        <title>Genomic investigation of the strawberry pathogen Phytophthora fragariae indicates pathogenicity is determined by transcriptional variation in three key races.</title>
        <authorList>
            <person name="Adams T.M."/>
            <person name="Armitage A.D."/>
            <person name="Sobczyk M.K."/>
            <person name="Bates H.J."/>
            <person name="Dunwell J.M."/>
            <person name="Nellist C.F."/>
            <person name="Harrison R.J."/>
        </authorList>
    </citation>
    <scope>NUCLEOTIDE SEQUENCE [LARGE SCALE GENOMIC DNA]</scope>
    <source>
        <strain evidence="2 3">NOV-5</strain>
    </source>
</reference>
<feature type="compositionally biased region" description="Low complexity" evidence="1">
    <location>
        <begin position="86"/>
        <end position="99"/>
    </location>
</feature>
<evidence type="ECO:0000313" key="2">
    <source>
        <dbReference type="EMBL" id="KAE9154720.1"/>
    </source>
</evidence>
<accession>A0A6A3UWI2</accession>
<proteinExistence type="predicted"/>
<feature type="compositionally biased region" description="Low complexity" evidence="1">
    <location>
        <begin position="176"/>
        <end position="192"/>
    </location>
</feature>
<feature type="region of interest" description="Disordered" evidence="1">
    <location>
        <begin position="172"/>
        <end position="198"/>
    </location>
</feature>
<evidence type="ECO:0000313" key="3">
    <source>
        <dbReference type="Proteomes" id="UP000440732"/>
    </source>
</evidence>
<dbReference type="Proteomes" id="UP000440732">
    <property type="component" value="Unassembled WGS sequence"/>
</dbReference>
<dbReference type="AlphaFoldDB" id="A0A6A3UWI2"/>
<protein>
    <submittedName>
        <fullName evidence="2">Uncharacterized protein</fullName>
    </submittedName>
</protein>
<comment type="caution">
    <text evidence="2">The sequence shown here is derived from an EMBL/GenBank/DDBJ whole genome shotgun (WGS) entry which is preliminary data.</text>
</comment>
<dbReference type="EMBL" id="QXGA01000031">
    <property type="protein sequence ID" value="KAE9154720.1"/>
    <property type="molecule type" value="Genomic_DNA"/>
</dbReference>
<name>A0A6A3UWI2_9STRA</name>